<evidence type="ECO:0000256" key="3">
    <source>
        <dbReference type="ARBA" id="ARBA00022692"/>
    </source>
</evidence>
<dbReference type="EMBL" id="DRNO01000223">
    <property type="protein sequence ID" value="HFC03883.1"/>
    <property type="molecule type" value="Genomic_DNA"/>
</dbReference>
<dbReference type="GO" id="GO:0043190">
    <property type="term" value="C:ATP-binding cassette (ABC) transporter complex"/>
    <property type="evidence" value="ECO:0007669"/>
    <property type="project" value="TreeGrafter"/>
</dbReference>
<evidence type="ECO:0000256" key="5">
    <source>
        <dbReference type="ARBA" id="ARBA00023136"/>
    </source>
</evidence>
<feature type="transmembrane region" description="Helical" evidence="6">
    <location>
        <begin position="58"/>
        <end position="79"/>
    </location>
</feature>
<feature type="transmembrane region" description="Helical" evidence="6">
    <location>
        <begin position="304"/>
        <end position="323"/>
    </location>
</feature>
<feature type="transmembrane region" description="Helical" evidence="6">
    <location>
        <begin position="275"/>
        <end position="292"/>
    </location>
</feature>
<keyword evidence="4 6" id="KW-1133">Transmembrane helix</keyword>
<protein>
    <submittedName>
        <fullName evidence="7">LptF/LptG family permease</fullName>
    </submittedName>
</protein>
<proteinExistence type="predicted"/>
<name>A0A7V2WLT1_9BACT</name>
<keyword evidence="5 6" id="KW-0472">Membrane</keyword>
<accession>A0A7V2WLT1</accession>
<dbReference type="GO" id="GO:0015920">
    <property type="term" value="P:lipopolysaccharide transport"/>
    <property type="evidence" value="ECO:0007669"/>
    <property type="project" value="TreeGrafter"/>
</dbReference>
<evidence type="ECO:0000256" key="6">
    <source>
        <dbReference type="SAM" id="Phobius"/>
    </source>
</evidence>
<evidence type="ECO:0000256" key="2">
    <source>
        <dbReference type="ARBA" id="ARBA00022475"/>
    </source>
</evidence>
<gene>
    <name evidence="7" type="ORF">ENJ74_03315</name>
</gene>
<evidence type="ECO:0000313" key="7">
    <source>
        <dbReference type="EMBL" id="HFC03883.1"/>
    </source>
</evidence>
<dbReference type="PANTHER" id="PTHR33529">
    <property type="entry name" value="SLR0882 PROTEIN-RELATED"/>
    <property type="match status" value="1"/>
</dbReference>
<feature type="transmembrane region" description="Helical" evidence="6">
    <location>
        <begin position="335"/>
        <end position="351"/>
    </location>
</feature>
<sequence length="373" mass="43634">MMQAPKRYFRYIVRHYLKNFLILLVGLSLAVVFIDFLQQSQRLHGGINRKILYAFYTWEYMLALIYPLVILMAMAWTQISFIYRNVFVSLFSFGYGRRQLLLPFLASGIGIYLLFTFLQTTPFAYGQDRAREILHADRYKEKLTDLFFKYDKAFVYARELDPLRKQLKEGMIFEMEGQRVIRTVRFDIASYRGGHWVAPRAGIRTKHFDRQGKPDGFEDRSVTELVVLEGYRPKVFRKIYQGGTFSLGDSIAALRLLERQGLSSDKVKSILYNKVVMPLFALALMVIFFYRTPPYHRFVRKEQLWVGLLGSAMLIWALLYALFRLGMNGVIDPDLGQTLPVLFLLVYAMVLDRRERRRESPEPLLRGNAGRFG</sequence>
<dbReference type="Proteomes" id="UP000885722">
    <property type="component" value="Unassembled WGS sequence"/>
</dbReference>
<dbReference type="PANTHER" id="PTHR33529:SF6">
    <property type="entry name" value="YJGP_YJGQ FAMILY PERMEASE"/>
    <property type="match status" value="1"/>
</dbReference>
<dbReference type="Pfam" id="PF03739">
    <property type="entry name" value="LptF_LptG"/>
    <property type="match status" value="1"/>
</dbReference>
<feature type="transmembrane region" description="Helical" evidence="6">
    <location>
        <begin position="100"/>
        <end position="118"/>
    </location>
</feature>
<dbReference type="InterPro" id="IPR005495">
    <property type="entry name" value="LptG/LptF_permease"/>
</dbReference>
<evidence type="ECO:0000256" key="4">
    <source>
        <dbReference type="ARBA" id="ARBA00022989"/>
    </source>
</evidence>
<evidence type="ECO:0000256" key="1">
    <source>
        <dbReference type="ARBA" id="ARBA00004651"/>
    </source>
</evidence>
<comment type="subcellular location">
    <subcellularLocation>
        <location evidence="1">Cell membrane</location>
        <topology evidence="1">Multi-pass membrane protein</topology>
    </subcellularLocation>
</comment>
<organism evidence="7">
    <name type="scientific">Nitratifractor salsuginis</name>
    <dbReference type="NCBI Taxonomy" id="269261"/>
    <lineage>
        <taxon>Bacteria</taxon>
        <taxon>Pseudomonadati</taxon>
        <taxon>Campylobacterota</taxon>
        <taxon>Epsilonproteobacteria</taxon>
        <taxon>Campylobacterales</taxon>
        <taxon>Sulfurovaceae</taxon>
        <taxon>Nitratifractor</taxon>
    </lineage>
</organism>
<feature type="transmembrane region" description="Helical" evidence="6">
    <location>
        <begin position="20"/>
        <end position="38"/>
    </location>
</feature>
<keyword evidence="2" id="KW-1003">Cell membrane</keyword>
<comment type="caution">
    <text evidence="7">The sequence shown here is derived from an EMBL/GenBank/DDBJ whole genome shotgun (WGS) entry which is preliminary data.</text>
</comment>
<dbReference type="AlphaFoldDB" id="A0A7V2WLT1"/>
<keyword evidence="3 6" id="KW-0812">Transmembrane</keyword>
<reference evidence="7" key="1">
    <citation type="journal article" date="2020" name="mSystems">
        <title>Genome- and Community-Level Interaction Insights into Carbon Utilization and Element Cycling Functions of Hydrothermarchaeota in Hydrothermal Sediment.</title>
        <authorList>
            <person name="Zhou Z."/>
            <person name="Liu Y."/>
            <person name="Xu W."/>
            <person name="Pan J."/>
            <person name="Luo Z.H."/>
            <person name="Li M."/>
        </authorList>
    </citation>
    <scope>NUCLEOTIDE SEQUENCE [LARGE SCALE GENOMIC DNA]</scope>
    <source>
        <strain evidence="7">HyVt-513</strain>
    </source>
</reference>